<evidence type="ECO:0000313" key="1">
    <source>
        <dbReference type="EnsemblMetazoa" id="PPA43625.1"/>
    </source>
</evidence>
<gene>
    <name evidence="1" type="primary">WBGene00281994</name>
</gene>
<accession>A0A2A6C707</accession>
<keyword evidence="2" id="KW-1185">Reference proteome</keyword>
<name>A0A2A6C707_PRIPA</name>
<accession>A0A8R1Z4V8</accession>
<dbReference type="AlphaFoldDB" id="A0A2A6C707"/>
<dbReference type="Proteomes" id="UP000005239">
    <property type="component" value="Unassembled WGS sequence"/>
</dbReference>
<organism evidence="1 2">
    <name type="scientific">Pristionchus pacificus</name>
    <name type="common">Parasitic nematode worm</name>
    <dbReference type="NCBI Taxonomy" id="54126"/>
    <lineage>
        <taxon>Eukaryota</taxon>
        <taxon>Metazoa</taxon>
        <taxon>Ecdysozoa</taxon>
        <taxon>Nematoda</taxon>
        <taxon>Chromadorea</taxon>
        <taxon>Rhabditida</taxon>
        <taxon>Rhabditina</taxon>
        <taxon>Diplogasteromorpha</taxon>
        <taxon>Diplogasteroidea</taxon>
        <taxon>Neodiplogasteridae</taxon>
        <taxon>Pristionchus</taxon>
    </lineage>
</organism>
<reference evidence="1" key="2">
    <citation type="submission" date="2022-06" db="UniProtKB">
        <authorList>
            <consortium name="EnsemblMetazoa"/>
        </authorList>
    </citation>
    <scope>IDENTIFICATION</scope>
    <source>
        <strain evidence="1">PS312</strain>
    </source>
</reference>
<protein>
    <submittedName>
        <fullName evidence="1">Uncharacterized protein</fullName>
    </submittedName>
</protein>
<evidence type="ECO:0000313" key="2">
    <source>
        <dbReference type="Proteomes" id="UP000005239"/>
    </source>
</evidence>
<proteinExistence type="predicted"/>
<sequence>MQWPFTQLLLDEWFVRHRVRAHTIRRLLRSDGDNTTAGSPVDEPINSRFQLQFWCQSQGMVASTAPTIPADAVGALDAATVDARASVIVNRAFLLLGEGEPEIRSHLLARFSLLDDAVDIAFTPAVRWSSTNSEPSMSVTLNKNTVGPWELEEAKEEERAGTHPSSARRGRVRRIFMATNREK</sequence>
<reference evidence="2" key="1">
    <citation type="journal article" date="2008" name="Nat. Genet.">
        <title>The Pristionchus pacificus genome provides a unique perspective on nematode lifestyle and parasitism.</title>
        <authorList>
            <person name="Dieterich C."/>
            <person name="Clifton S.W."/>
            <person name="Schuster L.N."/>
            <person name="Chinwalla A."/>
            <person name="Delehaunty K."/>
            <person name="Dinkelacker I."/>
            <person name="Fulton L."/>
            <person name="Fulton R."/>
            <person name="Godfrey J."/>
            <person name="Minx P."/>
            <person name="Mitreva M."/>
            <person name="Roeseler W."/>
            <person name="Tian H."/>
            <person name="Witte H."/>
            <person name="Yang S.P."/>
            <person name="Wilson R.K."/>
            <person name="Sommer R.J."/>
        </authorList>
    </citation>
    <scope>NUCLEOTIDE SEQUENCE [LARGE SCALE GENOMIC DNA]</scope>
    <source>
        <strain evidence="2">PS312</strain>
    </source>
</reference>
<dbReference type="EnsemblMetazoa" id="PPA43625.1">
    <property type="protein sequence ID" value="PPA43625.1"/>
    <property type="gene ID" value="WBGene00281994"/>
</dbReference>